<keyword evidence="1" id="KW-0472">Membrane</keyword>
<sequence>RFVALHQLYIFSYLFLGLHFLHLVFLDGGVHLDLGHFDYYGGHGLHLHYDFYGYLHYDGFYGYLLGGLGDD</sequence>
<name>A0A816CRQ8_9BILA</name>
<gene>
    <name evidence="3" type="ORF">BYL167_LOCUS39614</name>
    <name evidence="2" type="ORF">CJN711_LOCUS38369</name>
</gene>
<comment type="caution">
    <text evidence="2">The sequence shown here is derived from an EMBL/GenBank/DDBJ whole genome shotgun (WGS) entry which is preliminary data.</text>
</comment>
<organism evidence="2 4">
    <name type="scientific">Rotaria magnacalcarata</name>
    <dbReference type="NCBI Taxonomy" id="392030"/>
    <lineage>
        <taxon>Eukaryota</taxon>
        <taxon>Metazoa</taxon>
        <taxon>Spiralia</taxon>
        <taxon>Gnathifera</taxon>
        <taxon>Rotifera</taxon>
        <taxon>Eurotatoria</taxon>
        <taxon>Bdelloidea</taxon>
        <taxon>Philodinida</taxon>
        <taxon>Philodinidae</taxon>
        <taxon>Rotaria</taxon>
    </lineage>
</organism>
<proteinExistence type="predicted"/>
<evidence type="ECO:0000313" key="3">
    <source>
        <dbReference type="EMBL" id="CAF4588520.1"/>
    </source>
</evidence>
<reference evidence="2" key="1">
    <citation type="submission" date="2021-02" db="EMBL/GenBank/DDBJ databases">
        <authorList>
            <person name="Nowell W R."/>
        </authorList>
    </citation>
    <scope>NUCLEOTIDE SEQUENCE</scope>
</reference>
<evidence type="ECO:0000256" key="1">
    <source>
        <dbReference type="SAM" id="Phobius"/>
    </source>
</evidence>
<protein>
    <submittedName>
        <fullName evidence="2">Uncharacterized protein</fullName>
    </submittedName>
</protein>
<dbReference type="Proteomes" id="UP000681967">
    <property type="component" value="Unassembled WGS sequence"/>
</dbReference>
<feature type="non-terminal residue" evidence="2">
    <location>
        <position position="1"/>
    </location>
</feature>
<dbReference type="AlphaFoldDB" id="A0A816CRQ8"/>
<feature type="transmembrane region" description="Helical" evidence="1">
    <location>
        <begin position="6"/>
        <end position="26"/>
    </location>
</feature>
<keyword evidence="1" id="KW-0812">Transmembrane</keyword>
<evidence type="ECO:0000313" key="2">
    <source>
        <dbReference type="EMBL" id="CAF1623809.1"/>
    </source>
</evidence>
<accession>A0A816CRQ8</accession>
<evidence type="ECO:0000313" key="4">
    <source>
        <dbReference type="Proteomes" id="UP000663855"/>
    </source>
</evidence>
<dbReference type="Proteomes" id="UP000663855">
    <property type="component" value="Unassembled WGS sequence"/>
</dbReference>
<keyword evidence="1" id="KW-1133">Transmembrane helix</keyword>
<dbReference type="EMBL" id="CAJOBH010095712">
    <property type="protein sequence ID" value="CAF4588520.1"/>
    <property type="molecule type" value="Genomic_DNA"/>
</dbReference>
<dbReference type="EMBL" id="CAJNOV010018741">
    <property type="protein sequence ID" value="CAF1623809.1"/>
    <property type="molecule type" value="Genomic_DNA"/>
</dbReference>